<keyword evidence="2" id="KW-1003">Cell membrane</keyword>
<feature type="transmembrane region" description="Helical" evidence="6">
    <location>
        <begin position="266"/>
        <end position="282"/>
    </location>
</feature>
<evidence type="ECO:0000256" key="5">
    <source>
        <dbReference type="ARBA" id="ARBA00023136"/>
    </source>
</evidence>
<evidence type="ECO:0000313" key="8">
    <source>
        <dbReference type="Proteomes" id="UP001596013"/>
    </source>
</evidence>
<comment type="caution">
    <text evidence="7">The sequence shown here is derived from an EMBL/GenBank/DDBJ whole genome shotgun (WGS) entry which is preliminary data.</text>
</comment>
<dbReference type="RefSeq" id="WP_377304958.1">
    <property type="nucleotide sequence ID" value="NZ_JBHSMK010000005.1"/>
</dbReference>
<feature type="transmembrane region" description="Helical" evidence="6">
    <location>
        <begin position="136"/>
        <end position="157"/>
    </location>
</feature>
<dbReference type="Pfam" id="PF03706">
    <property type="entry name" value="LPG_synthase_TM"/>
    <property type="match status" value="1"/>
</dbReference>
<accession>A0ABW0JMD9</accession>
<keyword evidence="3 6" id="KW-0812">Transmembrane</keyword>
<sequence length="286" mass="30608">MIIVLVCVAATVHLFDWRTIGLALTKLHVGLLLGGGIPLLLATSAMRGWRWLVVLGIRTGRTNLWQSFCANGAAAGLASLTPFQIGEVIKIRMIPDHHGKGWRLGVSAFFLERLLDLGTLCSIGLGGLAIHLGYAWLAPLTLLLPLGGCLVLSLLCRSIRLPEKLLPYTEVLRHAPRVVMAAVLTIPLWLLYVVLWWVATHAMNVPLDLTQAAILLGGVMLVVVASMTPGGLGVSELGSRSVLLWLGVSAADAEIGAIAIRLLTPMMAVIGLACLVPLLGQLRRKK</sequence>
<evidence type="ECO:0000256" key="6">
    <source>
        <dbReference type="SAM" id="Phobius"/>
    </source>
</evidence>
<dbReference type="InterPro" id="IPR022791">
    <property type="entry name" value="L-PG_synthase/AglD"/>
</dbReference>
<evidence type="ECO:0000256" key="2">
    <source>
        <dbReference type="ARBA" id="ARBA00022475"/>
    </source>
</evidence>
<feature type="transmembrane region" description="Helical" evidence="6">
    <location>
        <begin position="211"/>
        <end position="230"/>
    </location>
</feature>
<dbReference type="PANTHER" id="PTHR39087:SF2">
    <property type="entry name" value="UPF0104 MEMBRANE PROTEIN MJ1595"/>
    <property type="match status" value="1"/>
</dbReference>
<proteinExistence type="predicted"/>
<keyword evidence="4 6" id="KW-1133">Transmembrane helix</keyword>
<reference evidence="8" key="1">
    <citation type="journal article" date="2019" name="Int. J. Syst. Evol. Microbiol.">
        <title>The Global Catalogue of Microorganisms (GCM) 10K type strain sequencing project: providing services to taxonomists for standard genome sequencing and annotation.</title>
        <authorList>
            <consortium name="The Broad Institute Genomics Platform"/>
            <consortium name="The Broad Institute Genome Sequencing Center for Infectious Disease"/>
            <person name="Wu L."/>
            <person name="Ma J."/>
        </authorList>
    </citation>
    <scope>NUCLEOTIDE SEQUENCE [LARGE SCALE GENOMIC DNA]</scope>
    <source>
        <strain evidence="8">JCM 17130</strain>
    </source>
</reference>
<keyword evidence="5 6" id="KW-0472">Membrane</keyword>
<comment type="subcellular location">
    <subcellularLocation>
        <location evidence="1">Cell membrane</location>
        <topology evidence="1">Multi-pass membrane protein</topology>
    </subcellularLocation>
</comment>
<evidence type="ECO:0000256" key="1">
    <source>
        <dbReference type="ARBA" id="ARBA00004651"/>
    </source>
</evidence>
<evidence type="ECO:0000313" key="7">
    <source>
        <dbReference type="EMBL" id="MFC5436996.1"/>
    </source>
</evidence>
<keyword evidence="8" id="KW-1185">Reference proteome</keyword>
<evidence type="ECO:0000256" key="3">
    <source>
        <dbReference type="ARBA" id="ARBA00022692"/>
    </source>
</evidence>
<name>A0ABW0JMD9_9GAMM</name>
<feature type="transmembrane region" description="Helical" evidence="6">
    <location>
        <begin position="24"/>
        <end position="42"/>
    </location>
</feature>
<dbReference type="EMBL" id="JBHSMK010000005">
    <property type="protein sequence ID" value="MFC5436996.1"/>
    <property type="molecule type" value="Genomic_DNA"/>
</dbReference>
<feature type="transmembrane region" description="Helical" evidence="6">
    <location>
        <begin position="178"/>
        <end position="199"/>
    </location>
</feature>
<dbReference type="Proteomes" id="UP001596013">
    <property type="component" value="Unassembled WGS sequence"/>
</dbReference>
<dbReference type="PANTHER" id="PTHR39087">
    <property type="entry name" value="UPF0104 MEMBRANE PROTEIN MJ1595"/>
    <property type="match status" value="1"/>
</dbReference>
<gene>
    <name evidence="7" type="ORF">ACFPME_10540</name>
</gene>
<evidence type="ECO:0000256" key="4">
    <source>
        <dbReference type="ARBA" id="ARBA00022989"/>
    </source>
</evidence>
<organism evidence="7 8">
    <name type="scientific">Rhodanobacter umsongensis</name>
    <dbReference type="NCBI Taxonomy" id="633153"/>
    <lineage>
        <taxon>Bacteria</taxon>
        <taxon>Pseudomonadati</taxon>
        <taxon>Pseudomonadota</taxon>
        <taxon>Gammaproteobacteria</taxon>
        <taxon>Lysobacterales</taxon>
        <taxon>Rhodanobacteraceae</taxon>
        <taxon>Rhodanobacter</taxon>
    </lineage>
</organism>
<protein>
    <submittedName>
        <fullName evidence="7">Lysylphosphatidylglycerol synthase transmembrane domain-containing protein</fullName>
    </submittedName>
</protein>